<accession>A0ACC1LGH3</accession>
<sequence>MQLFATLLVAASAVMAQQIGSDQGTTVSSGPSAISNPNVNNGQQFQNSLVSAGSKGGNVFEGLTGNTFVDSASNMGMSDNNMINPAHTSVQGNSGATANGEGNFIGDMFQGGFMRRDAVFNNFGAAGYPHGFVHSGFPVVGAGYAHPGFVHAGYPMAVAQPMYARPYPVAAPVAYPVAAPVAHAAYPVAAPVAHAAYPVAGHVNHNVQSASIVQNQA</sequence>
<reference evidence="1" key="1">
    <citation type="submission" date="2022-07" db="EMBL/GenBank/DDBJ databases">
        <title>Phylogenomic reconstructions and comparative analyses of Kickxellomycotina fungi.</title>
        <authorList>
            <person name="Reynolds N.K."/>
            <person name="Stajich J.E."/>
            <person name="Barry K."/>
            <person name="Grigoriev I.V."/>
            <person name="Crous P."/>
            <person name="Smith M.E."/>
        </authorList>
    </citation>
    <scope>NUCLEOTIDE SEQUENCE</scope>
    <source>
        <strain evidence="1">BCRC 34780</strain>
    </source>
</reference>
<name>A0ACC1LGH3_9FUNG</name>
<dbReference type="Proteomes" id="UP001140087">
    <property type="component" value="Unassembled WGS sequence"/>
</dbReference>
<evidence type="ECO:0000313" key="1">
    <source>
        <dbReference type="EMBL" id="KAJ2807808.1"/>
    </source>
</evidence>
<organism evidence="1 2">
    <name type="scientific">Coemansia helicoidea</name>
    <dbReference type="NCBI Taxonomy" id="1286919"/>
    <lineage>
        <taxon>Eukaryota</taxon>
        <taxon>Fungi</taxon>
        <taxon>Fungi incertae sedis</taxon>
        <taxon>Zoopagomycota</taxon>
        <taxon>Kickxellomycotina</taxon>
        <taxon>Kickxellomycetes</taxon>
        <taxon>Kickxellales</taxon>
        <taxon>Kickxellaceae</taxon>
        <taxon>Coemansia</taxon>
    </lineage>
</organism>
<comment type="caution">
    <text evidence="1">The sequence shown here is derived from an EMBL/GenBank/DDBJ whole genome shotgun (WGS) entry which is preliminary data.</text>
</comment>
<proteinExistence type="predicted"/>
<keyword evidence="2" id="KW-1185">Reference proteome</keyword>
<evidence type="ECO:0000313" key="2">
    <source>
        <dbReference type="Proteomes" id="UP001140087"/>
    </source>
</evidence>
<dbReference type="EMBL" id="JANBUN010000033">
    <property type="protein sequence ID" value="KAJ2807808.1"/>
    <property type="molecule type" value="Genomic_DNA"/>
</dbReference>
<protein>
    <submittedName>
        <fullName evidence="1">Uncharacterized protein</fullName>
    </submittedName>
</protein>
<gene>
    <name evidence="1" type="ORF">H4R21_000336</name>
</gene>